<comment type="caution">
    <text evidence="2">The sequence shown here is derived from an EMBL/GenBank/DDBJ whole genome shotgun (WGS) entry which is preliminary data.</text>
</comment>
<dbReference type="AlphaFoldDB" id="A0A931E754"/>
<organism evidence="2 3">
    <name type="scientific">Panacibacter microcysteis</name>
    <dbReference type="NCBI Taxonomy" id="2793269"/>
    <lineage>
        <taxon>Bacteria</taxon>
        <taxon>Pseudomonadati</taxon>
        <taxon>Bacteroidota</taxon>
        <taxon>Chitinophagia</taxon>
        <taxon>Chitinophagales</taxon>
        <taxon>Chitinophagaceae</taxon>
        <taxon>Panacibacter</taxon>
    </lineage>
</organism>
<evidence type="ECO:0000313" key="2">
    <source>
        <dbReference type="EMBL" id="MBG9377417.1"/>
    </source>
</evidence>
<dbReference type="InterPro" id="IPR025366">
    <property type="entry name" value="DUF4270"/>
</dbReference>
<protein>
    <submittedName>
        <fullName evidence="2">DUF4270 family protein</fullName>
    </submittedName>
</protein>
<feature type="chain" id="PRO_5037944360" evidence="1">
    <location>
        <begin position="19"/>
        <end position="495"/>
    </location>
</feature>
<dbReference type="EMBL" id="JADWYR010000002">
    <property type="protein sequence ID" value="MBG9377417.1"/>
    <property type="molecule type" value="Genomic_DNA"/>
</dbReference>
<dbReference type="Pfam" id="PF14092">
    <property type="entry name" value="DUF4270"/>
    <property type="match status" value="1"/>
</dbReference>
<sequence>MKKLLPLFAILACAIVTIFSCTKIVNTEIGGDLLPPIDGVNTKEMFLTISTKNIKDTITKVGYGIPNALGYVNDGIFGKTTASINLELKPASYPVVFPVSKDSLFIDSVVLVLSYSGVWGDTTQQLGMRVYKIKNNDPSVDVLRADTTYDTNYETPRGDELTENFAEASVDIRKLNDSIYPRNEAAINQLRIRLDKSYGLELLKNYDTTSTGAYHNDSLFERTFKGYQIVPSQKGNALVRINILDTNTKLAIYYNYLKRDTAGGVRDTVVKYFNTNQYSNRTGSSNNIKHDRNGTDIPKFLPANNDKSDSLLFVDANPGIYTRLLMDSLSGLSNRIIHRAEIIMEQVPGNPVEDGWLTPPALFLTPISYGGDSTPRFALPYDVTISNGVIVNQATFGCYPLKKTDPVTQQSIYYYSFDVSRYVQNVISRGDSTFPLILYAPSNDFVYLTESSIYTAYTGTSSGPLNTPAIGRVRLGGGNHSAHRMRLHIVYSDIQ</sequence>
<keyword evidence="1" id="KW-0732">Signal</keyword>
<reference evidence="2" key="1">
    <citation type="submission" date="2020-11" db="EMBL/GenBank/DDBJ databases">
        <title>Bacterial whole genome sequence for Panacibacter sp. DH6.</title>
        <authorList>
            <person name="Le V."/>
            <person name="Ko S."/>
            <person name="Ahn C.-Y."/>
            <person name="Oh H.-M."/>
        </authorList>
    </citation>
    <scope>NUCLEOTIDE SEQUENCE</scope>
    <source>
        <strain evidence="2">DH6</strain>
    </source>
</reference>
<gene>
    <name evidence="2" type="ORF">I5907_14330</name>
</gene>
<proteinExistence type="predicted"/>
<evidence type="ECO:0000313" key="3">
    <source>
        <dbReference type="Proteomes" id="UP000628448"/>
    </source>
</evidence>
<keyword evidence="3" id="KW-1185">Reference proteome</keyword>
<name>A0A931E754_9BACT</name>
<feature type="signal peptide" evidence="1">
    <location>
        <begin position="1"/>
        <end position="18"/>
    </location>
</feature>
<dbReference type="RefSeq" id="WP_196991501.1">
    <property type="nucleotide sequence ID" value="NZ_JADWYR010000002.1"/>
</dbReference>
<dbReference type="Proteomes" id="UP000628448">
    <property type="component" value="Unassembled WGS sequence"/>
</dbReference>
<evidence type="ECO:0000256" key="1">
    <source>
        <dbReference type="SAM" id="SignalP"/>
    </source>
</evidence>
<dbReference type="PROSITE" id="PS51257">
    <property type="entry name" value="PROKAR_LIPOPROTEIN"/>
    <property type="match status" value="1"/>
</dbReference>
<accession>A0A931E754</accession>